<keyword evidence="1" id="KW-1133">Transmembrane helix</keyword>
<evidence type="ECO:0000256" key="1">
    <source>
        <dbReference type="SAM" id="Phobius"/>
    </source>
</evidence>
<keyword evidence="1" id="KW-0472">Membrane</keyword>
<accession>A0A6C0JBN3</accession>
<proteinExistence type="predicted"/>
<keyword evidence="1" id="KW-0812">Transmembrane</keyword>
<feature type="transmembrane region" description="Helical" evidence="1">
    <location>
        <begin position="12"/>
        <end position="29"/>
    </location>
</feature>
<evidence type="ECO:0000313" key="2">
    <source>
        <dbReference type="EMBL" id="QHU03225.1"/>
    </source>
</evidence>
<protein>
    <submittedName>
        <fullName evidence="2">Uncharacterized protein</fullName>
    </submittedName>
</protein>
<organism evidence="2">
    <name type="scientific">viral metagenome</name>
    <dbReference type="NCBI Taxonomy" id="1070528"/>
    <lineage>
        <taxon>unclassified sequences</taxon>
        <taxon>metagenomes</taxon>
        <taxon>organismal metagenomes</taxon>
    </lineage>
</organism>
<dbReference type="AlphaFoldDB" id="A0A6C0JBN3"/>
<sequence length="66" mass="7923">MNLFGYITEEQIVEGVLGASAFVIFFIYLREYVQWSVALESFVAWTLFWWMRKVGVTLYRKYKAKE</sequence>
<dbReference type="EMBL" id="MN740373">
    <property type="protein sequence ID" value="QHU03225.1"/>
    <property type="molecule type" value="Genomic_DNA"/>
</dbReference>
<reference evidence="2" key="1">
    <citation type="journal article" date="2020" name="Nature">
        <title>Giant virus diversity and host interactions through global metagenomics.</title>
        <authorList>
            <person name="Schulz F."/>
            <person name="Roux S."/>
            <person name="Paez-Espino D."/>
            <person name="Jungbluth S."/>
            <person name="Walsh D.A."/>
            <person name="Denef V.J."/>
            <person name="McMahon K.D."/>
            <person name="Konstantinidis K.T."/>
            <person name="Eloe-Fadrosh E.A."/>
            <person name="Kyrpides N.C."/>
            <person name="Woyke T."/>
        </authorList>
    </citation>
    <scope>NUCLEOTIDE SEQUENCE</scope>
    <source>
        <strain evidence="2">GVMAG-M-3300026093-6</strain>
    </source>
</reference>
<feature type="transmembrane region" description="Helical" evidence="1">
    <location>
        <begin position="35"/>
        <end position="51"/>
    </location>
</feature>
<name>A0A6C0JBN3_9ZZZZ</name>